<keyword evidence="1" id="KW-0805">Transcription regulation</keyword>
<name>A0A5C8UUL4_9MICO</name>
<dbReference type="PANTHER" id="PTHR30146">
    <property type="entry name" value="LACI-RELATED TRANSCRIPTIONAL REPRESSOR"/>
    <property type="match status" value="1"/>
</dbReference>
<dbReference type="InterPro" id="IPR010982">
    <property type="entry name" value="Lambda_DNA-bd_dom_sf"/>
</dbReference>
<keyword evidence="3" id="KW-0804">Transcription</keyword>
<evidence type="ECO:0000313" key="6">
    <source>
        <dbReference type="Proteomes" id="UP000321379"/>
    </source>
</evidence>
<dbReference type="CDD" id="cd06267">
    <property type="entry name" value="PBP1_LacI_sugar_binding-like"/>
    <property type="match status" value="1"/>
</dbReference>
<evidence type="ECO:0000256" key="3">
    <source>
        <dbReference type="ARBA" id="ARBA00023163"/>
    </source>
</evidence>
<dbReference type="RefSeq" id="WP_147781871.1">
    <property type="nucleotide sequence ID" value="NZ_VRMG01000003.1"/>
</dbReference>
<dbReference type="InterPro" id="IPR028082">
    <property type="entry name" value="Peripla_BP_I"/>
</dbReference>
<accession>A0A5C8UUL4</accession>
<evidence type="ECO:0000256" key="2">
    <source>
        <dbReference type="ARBA" id="ARBA00023125"/>
    </source>
</evidence>
<dbReference type="Proteomes" id="UP000321379">
    <property type="component" value="Unassembled WGS sequence"/>
</dbReference>
<reference evidence="5 6" key="1">
    <citation type="submission" date="2019-08" db="EMBL/GenBank/DDBJ databases">
        <title>Bacterial whole genome sequence for Glaciihabitans sp. CHu50b-6-2.</title>
        <authorList>
            <person name="Jin L."/>
        </authorList>
    </citation>
    <scope>NUCLEOTIDE SEQUENCE [LARGE SCALE GENOMIC DNA]</scope>
    <source>
        <strain evidence="5 6">CHu50b-6-2</strain>
    </source>
</reference>
<organism evidence="5 6">
    <name type="scientific">Lacisediminihabitans profunda</name>
    <dbReference type="NCBI Taxonomy" id="2594790"/>
    <lineage>
        <taxon>Bacteria</taxon>
        <taxon>Bacillati</taxon>
        <taxon>Actinomycetota</taxon>
        <taxon>Actinomycetes</taxon>
        <taxon>Micrococcales</taxon>
        <taxon>Microbacteriaceae</taxon>
        <taxon>Lacisediminihabitans</taxon>
    </lineage>
</organism>
<dbReference type="Gene3D" id="3.40.50.2300">
    <property type="match status" value="2"/>
</dbReference>
<dbReference type="SUPFAM" id="SSF47413">
    <property type="entry name" value="lambda repressor-like DNA-binding domains"/>
    <property type="match status" value="1"/>
</dbReference>
<dbReference type="SUPFAM" id="SSF53822">
    <property type="entry name" value="Periplasmic binding protein-like I"/>
    <property type="match status" value="1"/>
</dbReference>
<feature type="domain" description="HTH lacI-type" evidence="4">
    <location>
        <begin position="11"/>
        <end position="66"/>
    </location>
</feature>
<dbReference type="GO" id="GO:0000976">
    <property type="term" value="F:transcription cis-regulatory region binding"/>
    <property type="evidence" value="ECO:0007669"/>
    <property type="project" value="TreeGrafter"/>
</dbReference>
<dbReference type="PANTHER" id="PTHR30146:SF109">
    <property type="entry name" value="HTH-TYPE TRANSCRIPTIONAL REGULATOR GALS"/>
    <property type="match status" value="1"/>
</dbReference>
<dbReference type="Pfam" id="PF00356">
    <property type="entry name" value="LacI"/>
    <property type="match status" value="1"/>
</dbReference>
<gene>
    <name evidence="5" type="ORF">FVP33_01500</name>
</gene>
<evidence type="ECO:0000256" key="1">
    <source>
        <dbReference type="ARBA" id="ARBA00023015"/>
    </source>
</evidence>
<proteinExistence type="predicted"/>
<dbReference type="GO" id="GO:0003700">
    <property type="term" value="F:DNA-binding transcription factor activity"/>
    <property type="evidence" value="ECO:0007669"/>
    <property type="project" value="TreeGrafter"/>
</dbReference>
<protein>
    <submittedName>
        <fullName evidence="5">LacI family transcriptional regulator</fullName>
    </submittedName>
</protein>
<dbReference type="InterPro" id="IPR000843">
    <property type="entry name" value="HTH_LacI"/>
</dbReference>
<dbReference type="AlphaFoldDB" id="A0A5C8UUL4"/>
<dbReference type="InterPro" id="IPR046335">
    <property type="entry name" value="LacI/GalR-like_sensor"/>
</dbReference>
<keyword evidence="2" id="KW-0238">DNA-binding</keyword>
<dbReference type="EMBL" id="VRMG01000003">
    <property type="protein sequence ID" value="TXN32324.1"/>
    <property type="molecule type" value="Genomic_DNA"/>
</dbReference>
<dbReference type="CDD" id="cd01392">
    <property type="entry name" value="HTH_LacI"/>
    <property type="match status" value="1"/>
</dbReference>
<dbReference type="Gene3D" id="1.10.260.40">
    <property type="entry name" value="lambda repressor-like DNA-binding domains"/>
    <property type="match status" value="1"/>
</dbReference>
<evidence type="ECO:0000259" key="4">
    <source>
        <dbReference type="PROSITE" id="PS50932"/>
    </source>
</evidence>
<dbReference type="PROSITE" id="PS50932">
    <property type="entry name" value="HTH_LACI_2"/>
    <property type="match status" value="1"/>
</dbReference>
<keyword evidence="6" id="KW-1185">Reference proteome</keyword>
<dbReference type="Pfam" id="PF13377">
    <property type="entry name" value="Peripla_BP_3"/>
    <property type="match status" value="1"/>
</dbReference>
<evidence type="ECO:0000313" key="5">
    <source>
        <dbReference type="EMBL" id="TXN32324.1"/>
    </source>
</evidence>
<dbReference type="SMART" id="SM00354">
    <property type="entry name" value="HTH_LACI"/>
    <property type="match status" value="1"/>
</dbReference>
<sequence>MKPTPERRRPVTRGDVALHAGVSTAVVSYVVNAGPRNVAPATRERVLDAIRDLGYRPNAAARALKLGVSGIIGLVVSDNTNPFFADYARAVESEAAVIDLSVILTNSALSATLEHQLVQKLISRQVDGLLLASTEDDPDLASAREAHIPVVLLDRAGPEEGFSSVGVNFREASRLAVEHLILHGHRKIGIISGLTGGATTRDRELGWADALAAAGLPEGPMVRADFGRIGGYEAGRQLLSLPDRPTAIYSLSDMQAIGLLRSVHEAGVRVPEDLAVISFDGSAESEYSWPPLTAMRQPVADMAKAAIEALGHGVTGITNHQTFRAELVVRRSCGCDAPARELSE</sequence>
<comment type="caution">
    <text evidence="5">The sequence shown here is derived from an EMBL/GenBank/DDBJ whole genome shotgun (WGS) entry which is preliminary data.</text>
</comment>